<sequence length="62" mass="7340">MKFENPNSFLQNQIELFFMVFEFGLRFTSEFKQILFLLIPTQWSSINFSTSPRLGALSYNSH</sequence>
<dbReference type="AlphaFoldDB" id="M3GDF9"/>
<evidence type="ECO:0000313" key="1">
    <source>
        <dbReference type="EMBL" id="EMF83954.1"/>
    </source>
</evidence>
<dbReference type="EMBL" id="AHOR02000010">
    <property type="protein sequence ID" value="EMF83954.1"/>
    <property type="molecule type" value="Genomic_DNA"/>
</dbReference>
<name>M3GDF9_9LEPT</name>
<proteinExistence type="predicted"/>
<reference evidence="1 2" key="1">
    <citation type="submission" date="2013-01" db="EMBL/GenBank/DDBJ databases">
        <authorList>
            <person name="Harkins D.M."/>
            <person name="Durkin A.S."/>
            <person name="Brinkac L.M."/>
            <person name="Haft D.H."/>
            <person name="Selengut J.D."/>
            <person name="Sanka R."/>
            <person name="DePew J."/>
            <person name="Purushe J."/>
            <person name="Tulsiani S.M."/>
            <person name="Graham G.C."/>
            <person name="Burns M.-A."/>
            <person name="Dohnt M.F."/>
            <person name="Smythe L.D."/>
            <person name="McKay D.B."/>
            <person name="Craig S.B."/>
            <person name="Vinetz J.M."/>
            <person name="Sutton G.G."/>
            <person name="Nierman W.C."/>
            <person name="Fouts D.E."/>
        </authorList>
    </citation>
    <scope>NUCLEOTIDE SEQUENCE [LARGE SCALE GENOMIC DNA]</scope>
    <source>
        <strain evidence="1 2">LT2116</strain>
    </source>
</reference>
<gene>
    <name evidence="1" type="ORF">LEP1GSC188_4156</name>
</gene>
<accession>M3GDF9</accession>
<dbReference type="Proteomes" id="UP000011770">
    <property type="component" value="Unassembled WGS sequence"/>
</dbReference>
<comment type="caution">
    <text evidence="1">The sequence shown here is derived from an EMBL/GenBank/DDBJ whole genome shotgun (WGS) entry which is preliminary data.</text>
</comment>
<protein>
    <submittedName>
        <fullName evidence="1">Uncharacterized protein</fullName>
    </submittedName>
</protein>
<evidence type="ECO:0000313" key="2">
    <source>
        <dbReference type="Proteomes" id="UP000011770"/>
    </source>
</evidence>
<organism evidence="1 2">
    <name type="scientific">Leptospira weilii serovar Topaz str. LT2116</name>
    <dbReference type="NCBI Taxonomy" id="1088540"/>
    <lineage>
        <taxon>Bacteria</taxon>
        <taxon>Pseudomonadati</taxon>
        <taxon>Spirochaetota</taxon>
        <taxon>Spirochaetia</taxon>
        <taxon>Leptospirales</taxon>
        <taxon>Leptospiraceae</taxon>
        <taxon>Leptospira</taxon>
    </lineage>
</organism>